<evidence type="ECO:0000256" key="8">
    <source>
        <dbReference type="ARBA" id="ARBA00023055"/>
    </source>
</evidence>
<comment type="similarity">
    <text evidence="2 10">Belongs to the ATG9 family.</text>
</comment>
<evidence type="ECO:0000256" key="1">
    <source>
        <dbReference type="ARBA" id="ARBA00004511"/>
    </source>
</evidence>
<evidence type="ECO:0000256" key="6">
    <source>
        <dbReference type="ARBA" id="ARBA00022989"/>
    </source>
</evidence>
<dbReference type="EMBL" id="CAQQ02078848">
    <property type="status" value="NOT_ANNOTATED_CDS"/>
    <property type="molecule type" value="Genomic_DNA"/>
</dbReference>
<evidence type="ECO:0000313" key="12">
    <source>
        <dbReference type="Proteomes" id="UP000015102"/>
    </source>
</evidence>
<dbReference type="GO" id="GO:0061709">
    <property type="term" value="P:reticulophagy"/>
    <property type="evidence" value="ECO:0007669"/>
    <property type="project" value="TreeGrafter"/>
</dbReference>
<evidence type="ECO:0000256" key="4">
    <source>
        <dbReference type="ARBA" id="ARBA00022448"/>
    </source>
</evidence>
<sequence>MYNYHQKHGFLVILCDEVLQLLGLAFVVWLLTFAVHCLEYPILFGDEPVNNRTKKVTISDVVKPYSKCVQGFNFSTYIILVAAFLFFLWRTIRVVYQIANYADIKKFYNTALKIEDNDLDNITWHEVQKSIREVQAEQHMVIDKEQLTELDIYHRIL</sequence>
<organism evidence="11 12">
    <name type="scientific">Megaselia scalaris</name>
    <name type="common">Humpbacked fly</name>
    <name type="synonym">Phora scalaris</name>
    <dbReference type="NCBI Taxonomy" id="36166"/>
    <lineage>
        <taxon>Eukaryota</taxon>
        <taxon>Metazoa</taxon>
        <taxon>Ecdysozoa</taxon>
        <taxon>Arthropoda</taxon>
        <taxon>Hexapoda</taxon>
        <taxon>Insecta</taxon>
        <taxon>Pterygota</taxon>
        <taxon>Neoptera</taxon>
        <taxon>Endopterygota</taxon>
        <taxon>Diptera</taxon>
        <taxon>Brachycera</taxon>
        <taxon>Muscomorpha</taxon>
        <taxon>Platypezoidea</taxon>
        <taxon>Phoridae</taxon>
        <taxon>Megaseliini</taxon>
        <taxon>Megaselia</taxon>
    </lineage>
</organism>
<reference evidence="12" key="1">
    <citation type="submission" date="2013-02" db="EMBL/GenBank/DDBJ databases">
        <authorList>
            <person name="Hughes D."/>
        </authorList>
    </citation>
    <scope>NUCLEOTIDE SEQUENCE</scope>
    <source>
        <strain>Durham</strain>
        <strain evidence="12">NC isolate 2 -- Noor lab</strain>
    </source>
</reference>
<feature type="transmembrane region" description="Helical" evidence="10">
    <location>
        <begin position="74"/>
        <end position="96"/>
    </location>
</feature>
<keyword evidence="12" id="KW-1185">Reference proteome</keyword>
<dbReference type="Proteomes" id="UP000015102">
    <property type="component" value="Unassembled WGS sequence"/>
</dbReference>
<keyword evidence="5 10" id="KW-0812">Transmembrane</keyword>
<reference evidence="11" key="2">
    <citation type="submission" date="2015-06" db="UniProtKB">
        <authorList>
            <consortium name="EnsemblMetazoa"/>
        </authorList>
    </citation>
    <scope>IDENTIFICATION</scope>
</reference>
<protein>
    <recommendedName>
        <fullName evidence="3 10">Autophagy-related protein 9</fullName>
    </recommendedName>
</protein>
<dbReference type="GO" id="GO:0034727">
    <property type="term" value="P:piecemeal microautophagy of the nucleus"/>
    <property type="evidence" value="ECO:0007669"/>
    <property type="project" value="TreeGrafter"/>
</dbReference>
<proteinExistence type="inferred from homology"/>
<keyword evidence="7 10" id="KW-0072">Autophagy</keyword>
<keyword evidence="9 10" id="KW-0472">Membrane</keyword>
<dbReference type="GO" id="GO:0005776">
    <property type="term" value="C:autophagosome"/>
    <property type="evidence" value="ECO:0007669"/>
    <property type="project" value="TreeGrafter"/>
</dbReference>
<name>T1GX76_MEGSC</name>
<keyword evidence="4 10" id="KW-0813">Transport</keyword>
<evidence type="ECO:0000256" key="10">
    <source>
        <dbReference type="RuleBase" id="RU364027"/>
    </source>
</evidence>
<dbReference type="STRING" id="36166.T1GX76"/>
<dbReference type="Pfam" id="PF04109">
    <property type="entry name" value="ATG9"/>
    <property type="match status" value="1"/>
</dbReference>
<keyword evidence="6 10" id="KW-1133">Transmembrane helix</keyword>
<evidence type="ECO:0000256" key="3">
    <source>
        <dbReference type="ARBA" id="ARBA00018074"/>
    </source>
</evidence>
<dbReference type="PANTHER" id="PTHR13038">
    <property type="entry name" value="APG9 AUTOPHAGY 9"/>
    <property type="match status" value="1"/>
</dbReference>
<evidence type="ECO:0000256" key="9">
    <source>
        <dbReference type="ARBA" id="ARBA00023136"/>
    </source>
</evidence>
<comment type="function">
    <text evidence="10">Phospholipid scramblase involved in autophagy. Cycles between the preautophagosomal structure/phagophore assembly site (PAS) and the cytoplasmic vesicle pool and supplies membrane for the growing autophagosome. Lipid scramblase activity plays a key role in preautophagosomal structure/phagophore assembly by distributing the phospholipids that arrive through ATG2 from the cytoplasmic to the luminal leaflet of the bilayer, thereby driving autophagosomal membrane expansion.</text>
</comment>
<dbReference type="EnsemblMetazoa" id="MESCA008418-RA">
    <property type="protein sequence ID" value="MESCA008418-PA"/>
    <property type="gene ID" value="MESCA008418"/>
</dbReference>
<dbReference type="GO" id="GO:0000422">
    <property type="term" value="P:autophagy of mitochondrion"/>
    <property type="evidence" value="ECO:0007669"/>
    <property type="project" value="TreeGrafter"/>
</dbReference>
<dbReference type="GO" id="GO:0034497">
    <property type="term" value="P:protein localization to phagophore assembly site"/>
    <property type="evidence" value="ECO:0007669"/>
    <property type="project" value="TreeGrafter"/>
</dbReference>
<keyword evidence="8 10" id="KW-0445">Lipid transport</keyword>
<evidence type="ECO:0000256" key="5">
    <source>
        <dbReference type="ARBA" id="ARBA00022692"/>
    </source>
</evidence>
<feature type="transmembrane region" description="Helical" evidence="10">
    <location>
        <begin position="21"/>
        <end position="43"/>
    </location>
</feature>
<accession>T1GX76</accession>
<dbReference type="AlphaFoldDB" id="T1GX76"/>
<evidence type="ECO:0000313" key="11">
    <source>
        <dbReference type="EnsemblMetazoa" id="MESCA008418-PA"/>
    </source>
</evidence>
<evidence type="ECO:0000256" key="2">
    <source>
        <dbReference type="ARBA" id="ARBA00006185"/>
    </source>
</evidence>
<dbReference type="GO" id="GO:0006869">
    <property type="term" value="P:lipid transport"/>
    <property type="evidence" value="ECO:0007669"/>
    <property type="project" value="UniProtKB-KW"/>
</dbReference>
<dbReference type="HOGENOM" id="CLU_1682313_0_0_1"/>
<comment type="subcellular location">
    <subcellularLocation>
        <location evidence="1 10">Preautophagosomal structure membrane</location>
        <topology evidence="1 10">Multi-pass membrane protein</topology>
    </subcellularLocation>
</comment>
<evidence type="ECO:0000256" key="7">
    <source>
        <dbReference type="ARBA" id="ARBA00023006"/>
    </source>
</evidence>
<dbReference type="GO" id="GO:0034045">
    <property type="term" value="C:phagophore assembly site membrane"/>
    <property type="evidence" value="ECO:0007669"/>
    <property type="project" value="UniProtKB-SubCell"/>
</dbReference>
<comment type="caution">
    <text evidence="10">Lacks conserved residue(s) required for the propagation of feature annotation.</text>
</comment>
<dbReference type="PANTHER" id="PTHR13038:SF10">
    <property type="entry name" value="AUTOPHAGY-RELATED PROTEIN 9"/>
    <property type="match status" value="1"/>
</dbReference>
<dbReference type="InterPro" id="IPR007241">
    <property type="entry name" value="Autophagy-rel_prot_9"/>
</dbReference>